<dbReference type="Pfam" id="PF13416">
    <property type="entry name" value="SBP_bac_8"/>
    <property type="match status" value="1"/>
</dbReference>
<dbReference type="InterPro" id="IPR006311">
    <property type="entry name" value="TAT_signal"/>
</dbReference>
<gene>
    <name evidence="2" type="ORF">F4148_01500</name>
</gene>
<feature type="chain" id="PRO_5025596272" evidence="1">
    <location>
        <begin position="26"/>
        <end position="463"/>
    </location>
</feature>
<dbReference type="SUPFAM" id="SSF53850">
    <property type="entry name" value="Periplasmic binding protein-like II"/>
    <property type="match status" value="1"/>
</dbReference>
<dbReference type="EMBL" id="VYDA01000053">
    <property type="protein sequence ID" value="MYH60485.1"/>
    <property type="molecule type" value="Genomic_DNA"/>
</dbReference>
<reference evidence="2" key="1">
    <citation type="submission" date="2019-09" db="EMBL/GenBank/DDBJ databases">
        <title>Characterisation of the sponge microbiome using genome-centric metagenomics.</title>
        <authorList>
            <person name="Engelberts J.P."/>
            <person name="Robbins S.J."/>
            <person name="De Goeij J.M."/>
            <person name="Aranda M."/>
            <person name="Bell S.C."/>
            <person name="Webster N.S."/>
        </authorList>
    </citation>
    <scope>NUCLEOTIDE SEQUENCE</scope>
    <source>
        <strain evidence="2">SB0675_bin_29</strain>
    </source>
</reference>
<dbReference type="Gene3D" id="3.40.190.10">
    <property type="entry name" value="Periplasmic binding protein-like II"/>
    <property type="match status" value="1"/>
</dbReference>
<sequence>MNQRRISRRSFLRLSGVAIVGGALAACAPAAPAQQGTGDGSASAEQPAGIEGRTYTFWGLQYDPHVERYHMLADAFEEKTGAQAVIEPQGWPLETKVISAMAAGTVPDVTCIMGKQLVPLLEQGALIPMAEAVFEPAGIDPDTFFNPGAIGAFFYDGHHWGIPVEDNNVGQAVGVRTDWVAEAGDEAGAIWSKGQELGWFDSFESVWQLAEMLQQTDDDGNVTVWGMNSQGWDNRTWMGIMRDLGQHWWDPDNQEFFLNSEEAMEALRLYVDVPIFERGIETHLDMHHMNALLAGRVAIGVGNNAMAGEAAKIDVQVESVARPPTTPGQDPLFVGEGGWGFEVPKQAENQDVGTAFLQFMCTYDAQYIFAGIYGGTMPAAVEVMYSDIYQGDDPVKSSVRRDVLVLPNTVYYGWGFGIPSEMERITSTAITQVRTGELQIAEACEQMQVEMVQHHAQWLEAQS</sequence>
<feature type="signal peptide" evidence="1">
    <location>
        <begin position="1"/>
        <end position="25"/>
    </location>
</feature>
<evidence type="ECO:0000256" key="1">
    <source>
        <dbReference type="SAM" id="SignalP"/>
    </source>
</evidence>
<accession>A0A6B1FZN8</accession>
<dbReference type="PANTHER" id="PTHR43649:SF12">
    <property type="entry name" value="DIACETYLCHITOBIOSE BINDING PROTEIN DASA"/>
    <property type="match status" value="1"/>
</dbReference>
<name>A0A6B1FZN8_9CHLR</name>
<dbReference type="PANTHER" id="PTHR43649">
    <property type="entry name" value="ARABINOSE-BINDING PROTEIN-RELATED"/>
    <property type="match status" value="1"/>
</dbReference>
<comment type="caution">
    <text evidence="2">The sequence shown here is derived from an EMBL/GenBank/DDBJ whole genome shotgun (WGS) entry which is preliminary data.</text>
</comment>
<organism evidence="2">
    <name type="scientific">Caldilineaceae bacterium SB0675_bin_29</name>
    <dbReference type="NCBI Taxonomy" id="2605266"/>
    <lineage>
        <taxon>Bacteria</taxon>
        <taxon>Bacillati</taxon>
        <taxon>Chloroflexota</taxon>
        <taxon>Caldilineae</taxon>
        <taxon>Caldilineales</taxon>
        <taxon>Caldilineaceae</taxon>
    </lineage>
</organism>
<dbReference type="InterPro" id="IPR006059">
    <property type="entry name" value="SBP"/>
</dbReference>
<keyword evidence="1" id="KW-0732">Signal</keyword>
<dbReference type="InterPro" id="IPR019546">
    <property type="entry name" value="TAT_signal_bac_arc"/>
</dbReference>
<dbReference type="AlphaFoldDB" id="A0A6B1FZN8"/>
<dbReference type="InterPro" id="IPR050490">
    <property type="entry name" value="Bact_solute-bd_prot1"/>
</dbReference>
<evidence type="ECO:0000313" key="2">
    <source>
        <dbReference type="EMBL" id="MYH60485.1"/>
    </source>
</evidence>
<dbReference type="PROSITE" id="PS51257">
    <property type="entry name" value="PROKAR_LIPOPROTEIN"/>
    <property type="match status" value="1"/>
</dbReference>
<dbReference type="NCBIfam" id="TIGR01409">
    <property type="entry name" value="TAT_signal_seq"/>
    <property type="match status" value="1"/>
</dbReference>
<proteinExistence type="predicted"/>
<protein>
    <submittedName>
        <fullName evidence="2">Extracellular solute-binding protein</fullName>
    </submittedName>
</protein>
<dbReference type="PROSITE" id="PS51318">
    <property type="entry name" value="TAT"/>
    <property type="match status" value="1"/>
</dbReference>